<feature type="region of interest" description="Disordered" evidence="1">
    <location>
        <begin position="1"/>
        <end position="105"/>
    </location>
</feature>
<comment type="caution">
    <text evidence="3">The sequence shown here is derived from an EMBL/GenBank/DDBJ whole genome shotgun (WGS) entry which is preliminary data.</text>
</comment>
<evidence type="ECO:0000313" key="4">
    <source>
        <dbReference type="Proteomes" id="UP001396898"/>
    </source>
</evidence>
<feature type="transmembrane region" description="Helical" evidence="2">
    <location>
        <begin position="566"/>
        <end position="585"/>
    </location>
</feature>
<feature type="transmembrane region" description="Helical" evidence="2">
    <location>
        <begin position="481"/>
        <end position="502"/>
    </location>
</feature>
<dbReference type="InterPro" id="IPR021840">
    <property type="entry name" value="DUF3433"/>
</dbReference>
<keyword evidence="4" id="KW-1185">Reference proteome</keyword>
<evidence type="ECO:0000256" key="2">
    <source>
        <dbReference type="SAM" id="Phobius"/>
    </source>
</evidence>
<accession>A0ABR1RT81</accession>
<feature type="transmembrane region" description="Helical" evidence="2">
    <location>
        <begin position="633"/>
        <end position="653"/>
    </location>
</feature>
<name>A0ABR1RT81_9PEZI</name>
<feature type="region of interest" description="Disordered" evidence="1">
    <location>
        <begin position="531"/>
        <end position="550"/>
    </location>
</feature>
<sequence length="849" mass="93460">MAQQDEASPSASTTARSHHRLSHKVSEISESPYDEHGPSRNKGRDSLVSLQSQDESSTLRIPSHAGSLWSTPLRSPAGYRPLERTDDSPPRASRNKSFRAKSQDTLVEDEGYDMSLLKAAAPFAASESQPAEDEGTYGSLYDVTSFSGPIGAQDEEFHKLLQKQEASGQLTGGIGAGDVPKTQIKSDMLLATSPTVQRTFSHSFTLRRKATTRKEAIKGLGQSEANKTGAVIEVIIEDPVDKQSGVDLSNMVGPMALGVDPNHMRQTTFPKSSKNTEIFYPQPNWKPFSMRWPYLLALTLISLLLAVGVQLIYQSSTREPLMRFSTPEEIDPFHYFVLRFVPTLVTVTYGVLWQITDVEVQRLEAFYQMSKDGGALAAESINVDYITGFSFSRPFRAFQRKHYAVAVSSVATMLAVSVVPTLGAASIIMTPNRADRLADPRKVKTIVMSAVLSRLLTSTFVIIAVLGCVLFYQLHSRRSGLLADVKGIAGLASMAVVSHIMMDFKDMDVAKPKDIHRKLKNHRYVLRNSSLAPEDSTPMSTNNKEKSKEIDVSENPHPLMLRAEGGVPFIIGILLFLAFVPIVLFTQANELTDKAPWVVTALAVSIKLAWGSLETSIRMMEPYYLLSKRHAPAKTLALDYTAMPFAWVALRALLNRHWMVFLVGFGTVLSETLTIFVTSLATVSGRDFVGQAQDYHDDDGLGNIPRQGNTINSGQETVASFTISLTLTCFILLYMFVVATIVFVRRRHPFLPRQPNTISSVLAFMHQSKMLYDFVGTAKLTNAEMVRKLEGLGKTYGLGWFEGRDGQTHCGVDEEELTGSYKHGIDYSGATSLGIGSGSSSELTGKPAW</sequence>
<organism evidence="3 4">
    <name type="scientific">Apiospora marii</name>
    <dbReference type="NCBI Taxonomy" id="335849"/>
    <lineage>
        <taxon>Eukaryota</taxon>
        <taxon>Fungi</taxon>
        <taxon>Dikarya</taxon>
        <taxon>Ascomycota</taxon>
        <taxon>Pezizomycotina</taxon>
        <taxon>Sordariomycetes</taxon>
        <taxon>Xylariomycetidae</taxon>
        <taxon>Amphisphaeriales</taxon>
        <taxon>Apiosporaceae</taxon>
        <taxon>Apiospora</taxon>
    </lineage>
</organism>
<proteinExistence type="predicted"/>
<dbReference type="PANTHER" id="PTHR37544:SF3">
    <property type="entry name" value="SPRAY"/>
    <property type="match status" value="1"/>
</dbReference>
<feature type="transmembrane region" description="Helical" evidence="2">
    <location>
        <begin position="718"/>
        <end position="744"/>
    </location>
</feature>
<feature type="compositionally biased region" description="Polar residues" evidence="1">
    <location>
        <begin position="1"/>
        <end position="15"/>
    </location>
</feature>
<feature type="transmembrane region" description="Helical" evidence="2">
    <location>
        <begin position="660"/>
        <end position="681"/>
    </location>
</feature>
<feature type="transmembrane region" description="Helical" evidence="2">
    <location>
        <begin position="451"/>
        <end position="474"/>
    </location>
</feature>
<dbReference type="Pfam" id="PF11915">
    <property type="entry name" value="DUF3433"/>
    <property type="match status" value="2"/>
</dbReference>
<keyword evidence="2" id="KW-0812">Transmembrane</keyword>
<keyword evidence="2" id="KW-0472">Membrane</keyword>
<reference evidence="3 4" key="1">
    <citation type="submission" date="2023-01" db="EMBL/GenBank/DDBJ databases">
        <title>Analysis of 21 Apiospora genomes using comparative genomics revels a genus with tremendous synthesis potential of carbohydrate active enzymes and secondary metabolites.</title>
        <authorList>
            <person name="Sorensen T."/>
        </authorList>
    </citation>
    <scope>NUCLEOTIDE SEQUENCE [LARGE SCALE GENOMIC DNA]</scope>
    <source>
        <strain evidence="3 4">CBS 20057</strain>
    </source>
</reference>
<feature type="transmembrane region" description="Helical" evidence="2">
    <location>
        <begin position="597"/>
        <end position="613"/>
    </location>
</feature>
<feature type="compositionally biased region" description="Polar residues" evidence="1">
    <location>
        <begin position="531"/>
        <end position="542"/>
    </location>
</feature>
<protein>
    <submittedName>
        <fullName evidence="3">Uncharacterized protein</fullName>
    </submittedName>
</protein>
<evidence type="ECO:0000256" key="1">
    <source>
        <dbReference type="SAM" id="MobiDB-lite"/>
    </source>
</evidence>
<dbReference type="PANTHER" id="PTHR37544">
    <property type="entry name" value="SPRAY-RELATED"/>
    <property type="match status" value="1"/>
</dbReference>
<keyword evidence="2" id="KW-1133">Transmembrane helix</keyword>
<feature type="transmembrane region" description="Helical" evidence="2">
    <location>
        <begin position="333"/>
        <end position="352"/>
    </location>
</feature>
<dbReference type="Proteomes" id="UP001396898">
    <property type="component" value="Unassembled WGS sequence"/>
</dbReference>
<dbReference type="EMBL" id="JAQQWI010000010">
    <property type="protein sequence ID" value="KAK8018022.1"/>
    <property type="molecule type" value="Genomic_DNA"/>
</dbReference>
<evidence type="ECO:0000313" key="3">
    <source>
        <dbReference type="EMBL" id="KAK8018022.1"/>
    </source>
</evidence>
<feature type="compositionally biased region" description="Polar residues" evidence="1">
    <location>
        <begin position="48"/>
        <end position="60"/>
    </location>
</feature>
<feature type="transmembrane region" description="Helical" evidence="2">
    <location>
        <begin position="403"/>
        <end position="431"/>
    </location>
</feature>
<feature type="transmembrane region" description="Helical" evidence="2">
    <location>
        <begin position="292"/>
        <end position="313"/>
    </location>
</feature>
<gene>
    <name evidence="3" type="ORF">PG991_007212</name>
</gene>
<feature type="compositionally biased region" description="Basic and acidic residues" evidence="1">
    <location>
        <begin position="33"/>
        <end position="45"/>
    </location>
</feature>